<dbReference type="STRING" id="865938.Weevi_0327"/>
<protein>
    <submittedName>
        <fullName evidence="1">Uncharacterized protein</fullName>
    </submittedName>
</protein>
<dbReference type="eggNOG" id="ENOG5032Z3S">
    <property type="taxonomic scope" value="Bacteria"/>
</dbReference>
<proteinExistence type="predicted"/>
<name>F0NY56_WEEVC</name>
<dbReference type="HOGENOM" id="CLU_125016_0_0_10"/>
<gene>
    <name evidence="1" type="ordered locus">Weevi_0327</name>
</gene>
<dbReference type="KEGG" id="wvi:Weevi_0327"/>
<dbReference type="AlphaFoldDB" id="F0NY56"/>
<keyword evidence="2" id="KW-1185">Reference proteome</keyword>
<reference evidence="1 2" key="1">
    <citation type="journal article" date="2011" name="Stand. Genomic Sci.">
        <title>Complete genome sequence of Weeksella virosa type strain (9751).</title>
        <authorList>
            <person name="Lang E."/>
            <person name="Teshima H."/>
            <person name="Lucas S."/>
            <person name="Lapidus A."/>
            <person name="Hammon N."/>
            <person name="Deshpande S."/>
            <person name="Nolan M."/>
            <person name="Cheng J.F."/>
            <person name="Pitluck S."/>
            <person name="Liolios K."/>
            <person name="Pagani I."/>
            <person name="Mikhailova N."/>
            <person name="Ivanova N."/>
            <person name="Mavromatis K."/>
            <person name="Pati A."/>
            <person name="Tapia R."/>
            <person name="Han C."/>
            <person name="Goodwin L."/>
            <person name="Chen A."/>
            <person name="Palaniappan K."/>
            <person name="Land M."/>
            <person name="Hauser L."/>
            <person name="Chang Y.J."/>
            <person name="Jeffries C.D."/>
            <person name="Brambilla E.M."/>
            <person name="Kopitz M."/>
            <person name="Rohde M."/>
            <person name="Goker M."/>
            <person name="Tindall B.J."/>
            <person name="Detter J.C."/>
            <person name="Woyke T."/>
            <person name="Bristow J."/>
            <person name="Eisen J.A."/>
            <person name="Markowitz V."/>
            <person name="Hugenholtz P."/>
            <person name="Klenk H.P."/>
            <person name="Kyrpides N.C."/>
        </authorList>
    </citation>
    <scope>NUCLEOTIDE SEQUENCE [LARGE SCALE GENOMIC DNA]</scope>
    <source>
        <strain evidence="2">ATCC 43766 / DSM 16922 / JCM 21250 / NBRC 16016 / NCTC 11634 / CL345/78</strain>
    </source>
</reference>
<organism evidence="1 2">
    <name type="scientific">Weeksella virosa (strain ATCC 43766 / DSM 16922 / JCM 21250 / CCUG 30538 / CDC 9751 / IAM 14551 / NBRC 16016 / NCTC 11634 / CL345/78)</name>
    <dbReference type="NCBI Taxonomy" id="865938"/>
    <lineage>
        <taxon>Bacteria</taxon>
        <taxon>Pseudomonadati</taxon>
        <taxon>Bacteroidota</taxon>
        <taxon>Flavobacteriia</taxon>
        <taxon>Flavobacteriales</taxon>
        <taxon>Weeksellaceae</taxon>
        <taxon>Weeksella</taxon>
    </lineage>
</organism>
<reference evidence="2" key="2">
    <citation type="journal article" date="2011" name="Stand. Genomic Sci.">
        <title>Complete genome sequence of Weeksella virosa type strain (9751T).</title>
        <authorList>
            <person name="Lang E."/>
            <person name="Teshima H."/>
            <person name="Lucas S."/>
            <person name="Lapidus A."/>
            <person name="Hammon N."/>
            <person name="Deshpande S."/>
            <person name="Nolan M."/>
            <person name="Cheng J."/>
            <person name="Pitluck S."/>
            <person name="Liolios K."/>
            <person name="Pagani I."/>
            <person name="Mikhailova N."/>
            <person name="Ivanova N."/>
            <person name="Mavromatis K."/>
            <person name="Pati A."/>
            <person name="Tapia R."/>
            <person name="Han C."/>
            <person name="Goodwin L."/>
            <person name="Chen A."/>
            <person name="Palaniappan K."/>
            <person name="Land M."/>
            <person name="Hauser L."/>
            <person name="Chang Y."/>
            <person name="Jeffries C."/>
            <person name="Brambilla E."/>
            <person name="Kopitz M."/>
            <person name="Rohde M."/>
            <person name="Goker M."/>
            <person name="Tindall B."/>
            <person name="Detter J."/>
            <person name="Woyke T."/>
            <person name="Bristow J."/>
            <person name="Eisen J."/>
            <person name="Markowitz V."/>
            <person name="Hugenholtz P."/>
            <person name="Klenk H."/>
            <person name="Kyrpides N."/>
        </authorList>
    </citation>
    <scope>NUCLEOTIDE SEQUENCE [LARGE SCALE GENOMIC DNA]</scope>
    <source>
        <strain evidence="2">ATCC 43766 / DSM 16922 / JCM 21250 / NBRC 16016 / NCTC 11634 / CL345/78</strain>
    </source>
</reference>
<evidence type="ECO:0000313" key="1">
    <source>
        <dbReference type="EMBL" id="ADX67047.1"/>
    </source>
</evidence>
<dbReference type="Proteomes" id="UP000008641">
    <property type="component" value="Chromosome"/>
</dbReference>
<dbReference type="EMBL" id="CP002455">
    <property type="protein sequence ID" value="ADX67047.1"/>
    <property type="molecule type" value="Genomic_DNA"/>
</dbReference>
<evidence type="ECO:0000313" key="2">
    <source>
        <dbReference type="Proteomes" id="UP000008641"/>
    </source>
</evidence>
<dbReference type="RefSeq" id="WP_013597439.1">
    <property type="nucleotide sequence ID" value="NC_015144.1"/>
</dbReference>
<dbReference type="OrthoDB" id="883248at2"/>
<accession>F0NY56</accession>
<sequence length="186" mass="21191">MNTTNFNLMIFLTILFFLNTFKVNAQEDSFKSLGKIEIGGQGINISYETPLSKNLLLDISSGVGSSYNVYNNSVEYVINFSKPSLFLQGELVWVYNREKRLSKGKSILNNSGNFVAFQSKYSFGYKNEPDQNNALLNEFHWGLQRSLVQNLYFNTHFGIGYIYDNDNNEGNIYPAIGIRIGYVLVK</sequence>